<comment type="caution">
    <text evidence="17">The sequence shown here is derived from an EMBL/GenBank/DDBJ whole genome shotgun (WGS) entry which is preliminary data.</text>
</comment>
<dbReference type="GO" id="GO:0030295">
    <property type="term" value="F:protein kinase activator activity"/>
    <property type="evidence" value="ECO:0007669"/>
    <property type="project" value="TreeGrafter"/>
</dbReference>
<evidence type="ECO:0000256" key="11">
    <source>
        <dbReference type="ARBA" id="ARBA00023012"/>
    </source>
</evidence>
<organism evidence="17 18">
    <name type="scientific">Eiseniibacteriota bacterium</name>
    <dbReference type="NCBI Taxonomy" id="2212470"/>
    <lineage>
        <taxon>Bacteria</taxon>
        <taxon>Candidatus Eiseniibacteriota</taxon>
    </lineage>
</organism>
<dbReference type="EMBL" id="JABDJR010000516">
    <property type="protein sequence ID" value="NNF07653.1"/>
    <property type="molecule type" value="Genomic_DNA"/>
</dbReference>
<dbReference type="InterPro" id="IPR000014">
    <property type="entry name" value="PAS"/>
</dbReference>
<evidence type="ECO:0000256" key="10">
    <source>
        <dbReference type="ARBA" id="ARBA00022989"/>
    </source>
</evidence>
<dbReference type="InterPro" id="IPR003594">
    <property type="entry name" value="HATPase_dom"/>
</dbReference>
<dbReference type="SMART" id="SM00091">
    <property type="entry name" value="PAS"/>
    <property type="match status" value="1"/>
</dbReference>
<dbReference type="PRINTS" id="PR00344">
    <property type="entry name" value="BCTRLSENSOR"/>
</dbReference>
<dbReference type="InterPro" id="IPR036890">
    <property type="entry name" value="HATPase_C_sf"/>
</dbReference>
<keyword evidence="7" id="KW-0547">Nucleotide-binding</keyword>
<comment type="subcellular location">
    <subcellularLocation>
        <location evidence="2">Membrane</location>
        <topology evidence="2">Multi-pass membrane protein</topology>
    </subcellularLocation>
</comment>
<dbReference type="SUPFAM" id="SSF55785">
    <property type="entry name" value="PYP-like sensor domain (PAS domain)"/>
    <property type="match status" value="1"/>
</dbReference>
<dbReference type="InterPro" id="IPR003661">
    <property type="entry name" value="HisK_dim/P_dom"/>
</dbReference>
<dbReference type="PROSITE" id="PS50112">
    <property type="entry name" value="PAS"/>
    <property type="match status" value="1"/>
</dbReference>
<dbReference type="Gene3D" id="3.30.450.20">
    <property type="entry name" value="PAS domain"/>
    <property type="match status" value="1"/>
</dbReference>
<evidence type="ECO:0000256" key="12">
    <source>
        <dbReference type="ARBA" id="ARBA00023136"/>
    </source>
</evidence>
<keyword evidence="9" id="KW-0067">ATP-binding</keyword>
<dbReference type="GO" id="GO:0016020">
    <property type="term" value="C:membrane"/>
    <property type="evidence" value="ECO:0007669"/>
    <property type="project" value="UniProtKB-SubCell"/>
</dbReference>
<accession>A0A7Y2E9D8</accession>
<dbReference type="Pfam" id="PF00672">
    <property type="entry name" value="HAMP"/>
    <property type="match status" value="1"/>
</dbReference>
<dbReference type="PROSITE" id="PS50885">
    <property type="entry name" value="HAMP"/>
    <property type="match status" value="1"/>
</dbReference>
<dbReference type="Gene3D" id="3.30.565.10">
    <property type="entry name" value="Histidine kinase-like ATPase, C-terminal domain"/>
    <property type="match status" value="1"/>
</dbReference>
<dbReference type="CDD" id="cd00130">
    <property type="entry name" value="PAS"/>
    <property type="match status" value="1"/>
</dbReference>
<dbReference type="InterPro" id="IPR004358">
    <property type="entry name" value="Sig_transdc_His_kin-like_C"/>
</dbReference>
<proteinExistence type="predicted"/>
<evidence type="ECO:0000256" key="3">
    <source>
        <dbReference type="ARBA" id="ARBA00012438"/>
    </source>
</evidence>
<feature type="domain" description="HAMP" evidence="16">
    <location>
        <begin position="201"/>
        <end position="253"/>
    </location>
</feature>
<sequence length="608" mass="66315">MTFGGLRARQILALGLLATVIVVISLSWEVSEFTRMTLEKSRHDADYISQSLVAQIGHVVASAPDDPYDALVKDAHLKVTLRSATQNAPTVFFTAFSDSAGQALLHTDPQKVGSLMQKRSSLPSISGLIAPWRFILELSGEGKIYEHVTPLRMGDSAFGAVHVAQSSTFIKTEILTTVRRGVLVGLGQLALALVAAFFLTRIFVHPLREVRRGIEALRAGDFSYRIPHQEINEFADMANAINELGAKFRKRQEEGGEHTLKRAMEHLGDGLLLVGAEREISHINGIASRQLGLDQEEILGKSFSEVFGKNHPLDPLLKEILSGKSQRMSLRAEIAGNNGHSGMMAVGHSLEEDGKLSGVLIELKDLSLLSELQAVMDHSNTLTRLGEMAAGVAHEIRNPLNAITLHLEPLSHAENLDPEHVQEAVVSTREQIARLDRAVSGFLKVARLQRLTMAPVSVPQLTAELVELVAPEATMAGLELVVECEEGLKPINGDIEVLRQSLLNLIKNSIQALPSRDQRVVIRCKSEEGRIGIEVSDTGPGIDPEMLPKIFDLYMTTKESGTGVGLAFVRQAVEMHRGTVSVESQPDQGTTITLWLRAEIPLETSHAS</sequence>
<feature type="domain" description="PAS" evidence="15">
    <location>
        <begin position="256"/>
        <end position="314"/>
    </location>
</feature>
<dbReference type="GO" id="GO:0000156">
    <property type="term" value="F:phosphorelay response regulator activity"/>
    <property type="evidence" value="ECO:0007669"/>
    <property type="project" value="TreeGrafter"/>
</dbReference>
<protein>
    <recommendedName>
        <fullName evidence="3">histidine kinase</fullName>
        <ecNumber evidence="3">2.7.13.3</ecNumber>
    </recommendedName>
</protein>
<evidence type="ECO:0000256" key="1">
    <source>
        <dbReference type="ARBA" id="ARBA00000085"/>
    </source>
</evidence>
<dbReference type="PANTHER" id="PTHR42878">
    <property type="entry name" value="TWO-COMPONENT HISTIDINE KINASE"/>
    <property type="match status" value="1"/>
</dbReference>
<keyword evidence="5" id="KW-0808">Transferase</keyword>
<gene>
    <name evidence="17" type="ORF">HKN21_12900</name>
</gene>
<evidence type="ECO:0000256" key="4">
    <source>
        <dbReference type="ARBA" id="ARBA00022553"/>
    </source>
</evidence>
<keyword evidence="6 13" id="KW-0812">Transmembrane</keyword>
<dbReference type="EC" id="2.7.13.3" evidence="3"/>
<keyword evidence="11" id="KW-0902">Two-component regulatory system</keyword>
<dbReference type="Pfam" id="PF02518">
    <property type="entry name" value="HATPase_c"/>
    <property type="match status" value="1"/>
</dbReference>
<dbReference type="SUPFAM" id="SSF47384">
    <property type="entry name" value="Homodimeric domain of signal transducing histidine kinase"/>
    <property type="match status" value="1"/>
</dbReference>
<dbReference type="InterPro" id="IPR003660">
    <property type="entry name" value="HAMP_dom"/>
</dbReference>
<name>A0A7Y2E9D8_UNCEI</name>
<evidence type="ECO:0000256" key="9">
    <source>
        <dbReference type="ARBA" id="ARBA00022840"/>
    </source>
</evidence>
<dbReference type="PANTHER" id="PTHR42878:SF7">
    <property type="entry name" value="SENSOR HISTIDINE KINASE GLRK"/>
    <property type="match status" value="1"/>
</dbReference>
<evidence type="ECO:0000313" key="17">
    <source>
        <dbReference type="EMBL" id="NNF07653.1"/>
    </source>
</evidence>
<dbReference type="InterPro" id="IPR013767">
    <property type="entry name" value="PAS_fold"/>
</dbReference>
<dbReference type="InterPro" id="IPR036097">
    <property type="entry name" value="HisK_dim/P_sf"/>
</dbReference>
<dbReference type="PROSITE" id="PS50109">
    <property type="entry name" value="HIS_KIN"/>
    <property type="match status" value="1"/>
</dbReference>
<keyword evidence="8" id="KW-0418">Kinase</keyword>
<dbReference type="Gene3D" id="6.10.340.10">
    <property type="match status" value="1"/>
</dbReference>
<dbReference type="GO" id="GO:0000155">
    <property type="term" value="F:phosphorelay sensor kinase activity"/>
    <property type="evidence" value="ECO:0007669"/>
    <property type="project" value="InterPro"/>
</dbReference>
<keyword evidence="4" id="KW-0597">Phosphoprotein</keyword>
<evidence type="ECO:0000313" key="18">
    <source>
        <dbReference type="Proteomes" id="UP000547674"/>
    </source>
</evidence>
<dbReference type="Gene3D" id="1.10.287.130">
    <property type="match status" value="1"/>
</dbReference>
<evidence type="ECO:0000256" key="2">
    <source>
        <dbReference type="ARBA" id="ARBA00004141"/>
    </source>
</evidence>
<dbReference type="AlphaFoldDB" id="A0A7Y2E9D8"/>
<keyword evidence="12 13" id="KW-0472">Membrane</keyword>
<dbReference type="CDD" id="cd06225">
    <property type="entry name" value="HAMP"/>
    <property type="match status" value="1"/>
</dbReference>
<reference evidence="17 18" key="1">
    <citation type="submission" date="2020-03" db="EMBL/GenBank/DDBJ databases">
        <title>Metabolic flexibility allows generalist bacteria to become dominant in a frequently disturbed ecosystem.</title>
        <authorList>
            <person name="Chen Y.-J."/>
            <person name="Leung P.M."/>
            <person name="Bay S.K."/>
            <person name="Hugenholtz P."/>
            <person name="Kessler A.J."/>
            <person name="Shelley G."/>
            <person name="Waite D.W."/>
            <person name="Cook P.L."/>
            <person name="Greening C."/>
        </authorList>
    </citation>
    <scope>NUCLEOTIDE SEQUENCE [LARGE SCALE GENOMIC DNA]</scope>
    <source>
        <strain evidence="17">SS_bin_28</strain>
    </source>
</reference>
<evidence type="ECO:0000259" key="16">
    <source>
        <dbReference type="PROSITE" id="PS50885"/>
    </source>
</evidence>
<evidence type="ECO:0000259" key="15">
    <source>
        <dbReference type="PROSITE" id="PS50112"/>
    </source>
</evidence>
<dbReference type="InterPro" id="IPR005467">
    <property type="entry name" value="His_kinase_dom"/>
</dbReference>
<comment type="catalytic activity">
    <reaction evidence="1">
        <text>ATP + protein L-histidine = ADP + protein N-phospho-L-histidine.</text>
        <dbReference type="EC" id="2.7.13.3"/>
    </reaction>
</comment>
<dbReference type="CDD" id="cd00082">
    <property type="entry name" value="HisKA"/>
    <property type="match status" value="1"/>
</dbReference>
<dbReference type="Pfam" id="PF00512">
    <property type="entry name" value="HisKA"/>
    <property type="match status" value="1"/>
</dbReference>
<keyword evidence="10 13" id="KW-1133">Transmembrane helix</keyword>
<evidence type="ECO:0000256" key="6">
    <source>
        <dbReference type="ARBA" id="ARBA00022692"/>
    </source>
</evidence>
<evidence type="ECO:0000256" key="7">
    <source>
        <dbReference type="ARBA" id="ARBA00022741"/>
    </source>
</evidence>
<evidence type="ECO:0000256" key="13">
    <source>
        <dbReference type="SAM" id="Phobius"/>
    </source>
</evidence>
<dbReference type="SMART" id="SM00388">
    <property type="entry name" value="HisKA"/>
    <property type="match status" value="1"/>
</dbReference>
<dbReference type="GO" id="GO:0006355">
    <property type="term" value="P:regulation of DNA-templated transcription"/>
    <property type="evidence" value="ECO:0007669"/>
    <property type="project" value="InterPro"/>
</dbReference>
<dbReference type="InterPro" id="IPR035965">
    <property type="entry name" value="PAS-like_dom_sf"/>
</dbReference>
<evidence type="ECO:0000259" key="14">
    <source>
        <dbReference type="PROSITE" id="PS50109"/>
    </source>
</evidence>
<feature type="domain" description="Histidine kinase" evidence="14">
    <location>
        <begin position="391"/>
        <end position="600"/>
    </location>
</feature>
<dbReference type="SMART" id="SM00304">
    <property type="entry name" value="HAMP"/>
    <property type="match status" value="1"/>
</dbReference>
<dbReference type="SMART" id="SM00387">
    <property type="entry name" value="HATPase_c"/>
    <property type="match status" value="1"/>
</dbReference>
<dbReference type="Proteomes" id="UP000547674">
    <property type="component" value="Unassembled WGS sequence"/>
</dbReference>
<dbReference type="GO" id="GO:0005524">
    <property type="term" value="F:ATP binding"/>
    <property type="evidence" value="ECO:0007669"/>
    <property type="project" value="UniProtKB-KW"/>
</dbReference>
<evidence type="ECO:0000256" key="8">
    <source>
        <dbReference type="ARBA" id="ARBA00022777"/>
    </source>
</evidence>
<dbReference type="SUPFAM" id="SSF55874">
    <property type="entry name" value="ATPase domain of HSP90 chaperone/DNA topoisomerase II/histidine kinase"/>
    <property type="match status" value="1"/>
</dbReference>
<dbReference type="SUPFAM" id="SSF158472">
    <property type="entry name" value="HAMP domain-like"/>
    <property type="match status" value="1"/>
</dbReference>
<evidence type="ECO:0000256" key="5">
    <source>
        <dbReference type="ARBA" id="ARBA00022679"/>
    </source>
</evidence>
<dbReference type="Pfam" id="PF00989">
    <property type="entry name" value="PAS"/>
    <property type="match status" value="1"/>
</dbReference>
<feature type="transmembrane region" description="Helical" evidence="13">
    <location>
        <begin position="182"/>
        <end position="204"/>
    </location>
</feature>
<dbReference type="GO" id="GO:0007234">
    <property type="term" value="P:osmosensory signaling via phosphorelay pathway"/>
    <property type="evidence" value="ECO:0007669"/>
    <property type="project" value="TreeGrafter"/>
</dbReference>
<dbReference type="InterPro" id="IPR050351">
    <property type="entry name" value="BphY/WalK/GraS-like"/>
</dbReference>